<evidence type="ECO:0000256" key="4">
    <source>
        <dbReference type="ARBA" id="ARBA00023239"/>
    </source>
</evidence>
<evidence type="ECO:0000256" key="3">
    <source>
        <dbReference type="ARBA" id="ARBA00011233"/>
    </source>
</evidence>
<evidence type="ECO:0000256" key="2">
    <source>
        <dbReference type="ARBA" id="ARBA00006906"/>
    </source>
</evidence>
<dbReference type="AlphaFoldDB" id="A0A644WR34"/>
<proteinExistence type="inferred from homology"/>
<protein>
    <submittedName>
        <fullName evidence="6">KHG/KDPG aldolase</fullName>
    </submittedName>
</protein>
<evidence type="ECO:0000256" key="5">
    <source>
        <dbReference type="ARBA" id="ARBA00023277"/>
    </source>
</evidence>
<comment type="similarity">
    <text evidence="2">Belongs to the KHG/KDPG aldolase family.</text>
</comment>
<dbReference type="InterPro" id="IPR000887">
    <property type="entry name" value="Aldlse_KDPG_KHG"/>
</dbReference>
<comment type="caution">
    <text evidence="6">The sequence shown here is derived from an EMBL/GenBank/DDBJ whole genome shotgun (WGS) entry which is preliminary data.</text>
</comment>
<dbReference type="InterPro" id="IPR013785">
    <property type="entry name" value="Aldolase_TIM"/>
</dbReference>
<dbReference type="PANTHER" id="PTHR30246">
    <property type="entry name" value="2-KETO-3-DEOXY-6-PHOSPHOGLUCONATE ALDOLASE"/>
    <property type="match status" value="1"/>
</dbReference>
<dbReference type="PANTHER" id="PTHR30246:SF1">
    <property type="entry name" value="2-DEHYDRO-3-DEOXY-6-PHOSPHOGALACTONATE ALDOLASE-RELATED"/>
    <property type="match status" value="1"/>
</dbReference>
<gene>
    <name evidence="6" type="primary">kdgA_3</name>
    <name evidence="6" type="ORF">SDC9_52423</name>
</gene>
<keyword evidence="4" id="KW-0456">Lyase</keyword>
<dbReference type="Gene3D" id="3.20.20.70">
    <property type="entry name" value="Aldolase class I"/>
    <property type="match status" value="1"/>
</dbReference>
<sequence>MTDRKKALLSTLQATKLVCVIRIRNCESLVPVMEALYRGGVKIIEITSTTPSFDLQIRAIREAFSSRPDCFVGAGTILTKNQADLAAQAGADFLVSPVFDEEVFNHCKSLGLPVMPGCMTPSESYRAWKSGADVVKAFPGLVCTPQWFSDIRGPLPMIPMIPTGNVNEITAPQYIKAGAIAVGVGKALASEEENLAHDWAAIEQHARQYVELLSQC</sequence>
<dbReference type="Pfam" id="PF01081">
    <property type="entry name" value="Aldolase"/>
    <property type="match status" value="1"/>
</dbReference>
<dbReference type="EMBL" id="VSSQ01001200">
    <property type="protein sequence ID" value="MPM06127.1"/>
    <property type="molecule type" value="Genomic_DNA"/>
</dbReference>
<evidence type="ECO:0000256" key="1">
    <source>
        <dbReference type="ARBA" id="ARBA00004761"/>
    </source>
</evidence>
<name>A0A644WR34_9ZZZZ</name>
<dbReference type="GO" id="GO:0016829">
    <property type="term" value="F:lyase activity"/>
    <property type="evidence" value="ECO:0007669"/>
    <property type="project" value="UniProtKB-KW"/>
</dbReference>
<reference evidence="6" key="1">
    <citation type="submission" date="2019-08" db="EMBL/GenBank/DDBJ databases">
        <authorList>
            <person name="Kucharzyk K."/>
            <person name="Murdoch R.W."/>
            <person name="Higgins S."/>
            <person name="Loffler F."/>
        </authorList>
    </citation>
    <scope>NUCLEOTIDE SEQUENCE</scope>
</reference>
<evidence type="ECO:0000313" key="6">
    <source>
        <dbReference type="EMBL" id="MPM06127.1"/>
    </source>
</evidence>
<accession>A0A644WR34</accession>
<comment type="pathway">
    <text evidence="1">Carbohydrate acid metabolism.</text>
</comment>
<dbReference type="SUPFAM" id="SSF51569">
    <property type="entry name" value="Aldolase"/>
    <property type="match status" value="1"/>
</dbReference>
<comment type="subunit">
    <text evidence="3">Homotrimer.</text>
</comment>
<dbReference type="NCBIfam" id="TIGR01182">
    <property type="entry name" value="eda"/>
    <property type="match status" value="1"/>
</dbReference>
<keyword evidence="5" id="KW-0119">Carbohydrate metabolism</keyword>
<dbReference type="CDD" id="cd00452">
    <property type="entry name" value="KDPG_aldolase"/>
    <property type="match status" value="1"/>
</dbReference>
<organism evidence="6">
    <name type="scientific">bioreactor metagenome</name>
    <dbReference type="NCBI Taxonomy" id="1076179"/>
    <lineage>
        <taxon>unclassified sequences</taxon>
        <taxon>metagenomes</taxon>
        <taxon>ecological metagenomes</taxon>
    </lineage>
</organism>